<evidence type="ECO:0008006" key="3">
    <source>
        <dbReference type="Google" id="ProtNLM"/>
    </source>
</evidence>
<comment type="caution">
    <text evidence="1">The sequence shown here is derived from an EMBL/GenBank/DDBJ whole genome shotgun (WGS) entry which is preliminary data.</text>
</comment>
<evidence type="ECO:0000313" key="2">
    <source>
        <dbReference type="Proteomes" id="UP001614394"/>
    </source>
</evidence>
<sequence>MAGSADLAACDECGRTDRTVRDLGLRAPLALCDICFRVLLDVRVRRQPVPLSRILDDVRHRSPGHG</sequence>
<protein>
    <recommendedName>
        <fullName evidence="3">ClpX-type ZB domain-containing protein</fullName>
    </recommendedName>
</protein>
<dbReference type="RefSeq" id="WP_399649150.1">
    <property type="nucleotide sequence ID" value="NZ_JBITYG010000004.1"/>
</dbReference>
<dbReference type="Proteomes" id="UP001614394">
    <property type="component" value="Unassembled WGS sequence"/>
</dbReference>
<gene>
    <name evidence="1" type="ORF">ACIGXA_16095</name>
</gene>
<keyword evidence="2" id="KW-1185">Reference proteome</keyword>
<dbReference type="EMBL" id="JBITYG010000004">
    <property type="protein sequence ID" value="MFI9102038.1"/>
    <property type="molecule type" value="Genomic_DNA"/>
</dbReference>
<reference evidence="1 2" key="1">
    <citation type="submission" date="2024-10" db="EMBL/GenBank/DDBJ databases">
        <title>The Natural Products Discovery Center: Release of the First 8490 Sequenced Strains for Exploring Actinobacteria Biosynthetic Diversity.</title>
        <authorList>
            <person name="Kalkreuter E."/>
            <person name="Kautsar S.A."/>
            <person name="Yang D."/>
            <person name="Bader C.D."/>
            <person name="Teijaro C.N."/>
            <person name="Fluegel L."/>
            <person name="Davis C.M."/>
            <person name="Simpson J.R."/>
            <person name="Lauterbach L."/>
            <person name="Steele A.D."/>
            <person name="Gui C."/>
            <person name="Meng S."/>
            <person name="Li G."/>
            <person name="Viehrig K."/>
            <person name="Ye F."/>
            <person name="Su P."/>
            <person name="Kiefer A.F."/>
            <person name="Nichols A."/>
            <person name="Cepeda A.J."/>
            <person name="Yan W."/>
            <person name="Fan B."/>
            <person name="Jiang Y."/>
            <person name="Adhikari A."/>
            <person name="Zheng C.-J."/>
            <person name="Schuster L."/>
            <person name="Cowan T.M."/>
            <person name="Smanski M.J."/>
            <person name="Chevrette M.G."/>
            <person name="De Carvalho L.P.S."/>
            <person name="Shen B."/>
        </authorList>
    </citation>
    <scope>NUCLEOTIDE SEQUENCE [LARGE SCALE GENOMIC DNA]</scope>
    <source>
        <strain evidence="1 2">NPDC053399</strain>
    </source>
</reference>
<name>A0ABW8C6J6_9ACTN</name>
<proteinExistence type="predicted"/>
<organism evidence="1 2">
    <name type="scientific">Streptomyces fildesensis</name>
    <dbReference type="NCBI Taxonomy" id="375757"/>
    <lineage>
        <taxon>Bacteria</taxon>
        <taxon>Bacillati</taxon>
        <taxon>Actinomycetota</taxon>
        <taxon>Actinomycetes</taxon>
        <taxon>Kitasatosporales</taxon>
        <taxon>Streptomycetaceae</taxon>
        <taxon>Streptomyces</taxon>
    </lineage>
</organism>
<accession>A0ABW8C6J6</accession>
<evidence type="ECO:0000313" key="1">
    <source>
        <dbReference type="EMBL" id="MFI9102038.1"/>
    </source>
</evidence>